<name>A0ABU3WAK0_9GAMM</name>
<evidence type="ECO:0000313" key="3">
    <source>
        <dbReference type="Proteomes" id="UP001278188"/>
    </source>
</evidence>
<organism evidence="2 3">
    <name type="scientific">Acinetobacter chinensis</name>
    <dbReference type="NCBI Taxonomy" id="2004650"/>
    <lineage>
        <taxon>Bacteria</taxon>
        <taxon>Pseudomonadati</taxon>
        <taxon>Pseudomonadota</taxon>
        <taxon>Gammaproteobacteria</taxon>
        <taxon>Moraxellales</taxon>
        <taxon>Moraxellaceae</taxon>
        <taxon>Acinetobacter</taxon>
    </lineage>
</organism>
<accession>A0ABU3WAK0</accession>
<gene>
    <name evidence="2" type="ORF">QR674_00260</name>
</gene>
<comment type="caution">
    <text evidence="2">The sequence shown here is derived from an EMBL/GenBank/DDBJ whole genome shotgun (WGS) entry which is preliminary data.</text>
</comment>
<keyword evidence="1" id="KW-1133">Transmembrane helix</keyword>
<feature type="transmembrane region" description="Helical" evidence="1">
    <location>
        <begin position="44"/>
        <end position="62"/>
    </location>
</feature>
<proteinExistence type="predicted"/>
<reference evidence="2 3" key="1">
    <citation type="submission" date="2023-06" db="EMBL/GenBank/DDBJ databases">
        <title>Genomic Analysis of Acinetobacter Strains Recovered from South Australian Aquatic Samples provides Insights into the Circulation of Antibiotic Resistance determinants in the Environment.</title>
        <authorList>
            <person name="Tobin L."/>
            <person name="Jarocki V.M."/>
            <person name="Kenyon J."/>
            <person name="Drigo B."/>
            <person name="Donner E."/>
            <person name="Djordjevic S.P."/>
            <person name="Hamidian M."/>
        </authorList>
    </citation>
    <scope>NUCLEOTIDE SEQUENCE [LARGE SCALE GENOMIC DNA]</scope>
    <source>
        <strain evidence="2 3">SAAc652</strain>
    </source>
</reference>
<keyword evidence="1" id="KW-0472">Membrane</keyword>
<evidence type="ECO:0000256" key="1">
    <source>
        <dbReference type="SAM" id="Phobius"/>
    </source>
</evidence>
<protein>
    <recommendedName>
        <fullName evidence="4">MFS transporter</fullName>
    </recommendedName>
</protein>
<keyword evidence="3" id="KW-1185">Reference proteome</keyword>
<feature type="transmembrane region" description="Helical" evidence="1">
    <location>
        <begin position="6"/>
        <end position="32"/>
    </location>
</feature>
<sequence>MSNFKLKILLLSVYSTQFVGVAFILAAAMAILRESGMQLKQLAMLNLIAIPIAGKIFYAPFIDRFKPFFNGKYRSWLIIS</sequence>
<evidence type="ECO:0008006" key="4">
    <source>
        <dbReference type="Google" id="ProtNLM"/>
    </source>
</evidence>
<dbReference type="RefSeq" id="WP_317081031.1">
    <property type="nucleotide sequence ID" value="NZ_JASVDY010000001.1"/>
</dbReference>
<dbReference type="Proteomes" id="UP001278188">
    <property type="component" value="Unassembled WGS sequence"/>
</dbReference>
<keyword evidence="1" id="KW-0812">Transmembrane</keyword>
<evidence type="ECO:0000313" key="2">
    <source>
        <dbReference type="EMBL" id="MDV2467421.1"/>
    </source>
</evidence>
<dbReference type="EMBL" id="JASVDY010000001">
    <property type="protein sequence ID" value="MDV2467421.1"/>
    <property type="molecule type" value="Genomic_DNA"/>
</dbReference>